<dbReference type="Gene3D" id="3.10.450.50">
    <property type="match status" value="1"/>
</dbReference>
<dbReference type="SUPFAM" id="SSF54427">
    <property type="entry name" value="NTF2-like"/>
    <property type="match status" value="1"/>
</dbReference>
<gene>
    <name evidence="2" type="ORF">Q9S78_13050</name>
</gene>
<evidence type="ECO:0000313" key="3">
    <source>
        <dbReference type="Proteomes" id="UP001262835"/>
    </source>
</evidence>
<dbReference type="InterPro" id="IPR048469">
    <property type="entry name" value="YchJ-like_M"/>
</dbReference>
<sequence>MTPEDLMRSRYTAFALGDARHLLDTWFPGTRPDGLSLDDAVTWMRLDILSANTSEDGRSGRVRFRAHWVDGGASDPHVMEEDSRFVRRSGVWYYVSAV</sequence>
<comment type="caution">
    <text evidence="2">The sequence shown here is derived from an EMBL/GenBank/DDBJ whole genome shotgun (WGS) entry which is preliminary data.</text>
</comment>
<dbReference type="Pfam" id="PF17775">
    <property type="entry name" value="YchJ_M-like"/>
    <property type="match status" value="1"/>
</dbReference>
<accession>A0ABU3GNY1</accession>
<organism evidence="2 3">
    <name type="scientific">Microbacterium aquilitoris</name>
    <dbReference type="NCBI Taxonomy" id="3067307"/>
    <lineage>
        <taxon>Bacteria</taxon>
        <taxon>Bacillati</taxon>
        <taxon>Actinomycetota</taxon>
        <taxon>Actinomycetes</taxon>
        <taxon>Micrococcales</taxon>
        <taxon>Microbacteriaceae</taxon>
        <taxon>Microbacterium</taxon>
    </lineage>
</organism>
<name>A0ABU3GNY1_9MICO</name>
<reference evidence="2 3" key="1">
    <citation type="submission" date="2023-08" db="EMBL/GenBank/DDBJ databases">
        <title>Microbacterium aquilitoris sp. nov. and Microbacterium gwkjibeachense sp. nov., isolated from beach.</title>
        <authorList>
            <person name="Lee S.D."/>
            <person name="Yang H."/>
            <person name="Kim I."/>
        </authorList>
    </citation>
    <scope>NUCLEOTIDE SEQUENCE [LARGE SCALE GENOMIC DNA]</scope>
    <source>
        <strain evidence="2 3">KSW-18</strain>
    </source>
</reference>
<dbReference type="InterPro" id="IPR032710">
    <property type="entry name" value="NTF2-like_dom_sf"/>
</dbReference>
<protein>
    <submittedName>
        <fullName evidence="2">YchJ family metal-binding protein</fullName>
    </submittedName>
</protein>
<feature type="domain" description="YchJ-like middle NTF2-like" evidence="1">
    <location>
        <begin position="2"/>
        <end position="96"/>
    </location>
</feature>
<evidence type="ECO:0000259" key="1">
    <source>
        <dbReference type="Pfam" id="PF17775"/>
    </source>
</evidence>
<dbReference type="Proteomes" id="UP001262835">
    <property type="component" value="Unassembled WGS sequence"/>
</dbReference>
<dbReference type="EMBL" id="JAUZVT010000002">
    <property type="protein sequence ID" value="MDT3331591.1"/>
    <property type="molecule type" value="Genomic_DNA"/>
</dbReference>
<dbReference type="RefSeq" id="WP_311870590.1">
    <property type="nucleotide sequence ID" value="NZ_JAUZVT010000002.1"/>
</dbReference>
<keyword evidence="3" id="KW-1185">Reference proteome</keyword>
<proteinExistence type="predicted"/>
<evidence type="ECO:0000313" key="2">
    <source>
        <dbReference type="EMBL" id="MDT3331591.1"/>
    </source>
</evidence>